<feature type="compositionally biased region" description="Polar residues" evidence="1">
    <location>
        <begin position="65"/>
        <end position="79"/>
    </location>
</feature>
<protein>
    <submittedName>
        <fullName evidence="2">Uncharacterized protein</fullName>
    </submittedName>
</protein>
<gene>
    <name evidence="2" type="ORF">MA16_Dca029136</name>
</gene>
<organism evidence="2 3">
    <name type="scientific">Dendrobium catenatum</name>
    <dbReference type="NCBI Taxonomy" id="906689"/>
    <lineage>
        <taxon>Eukaryota</taxon>
        <taxon>Viridiplantae</taxon>
        <taxon>Streptophyta</taxon>
        <taxon>Embryophyta</taxon>
        <taxon>Tracheophyta</taxon>
        <taxon>Spermatophyta</taxon>
        <taxon>Magnoliopsida</taxon>
        <taxon>Liliopsida</taxon>
        <taxon>Asparagales</taxon>
        <taxon>Orchidaceae</taxon>
        <taxon>Epidendroideae</taxon>
        <taxon>Malaxideae</taxon>
        <taxon>Dendrobiinae</taxon>
        <taxon>Dendrobium</taxon>
    </lineage>
</organism>
<keyword evidence="3" id="KW-1185">Reference proteome</keyword>
<evidence type="ECO:0000256" key="1">
    <source>
        <dbReference type="SAM" id="MobiDB-lite"/>
    </source>
</evidence>
<feature type="region of interest" description="Disordered" evidence="1">
    <location>
        <begin position="60"/>
        <end position="79"/>
    </location>
</feature>
<dbReference type="Proteomes" id="UP000233837">
    <property type="component" value="Unassembled WGS sequence"/>
</dbReference>
<evidence type="ECO:0000313" key="2">
    <source>
        <dbReference type="EMBL" id="PKU59320.1"/>
    </source>
</evidence>
<dbReference type="AlphaFoldDB" id="A0A2I0V7D5"/>
<sequence>MLRTVSMSYSVLSPTGAGINRSATDASRNWYPILLISSFLQFSPQSRKLSTFNNLSRKLQETESESGGNSQTMVSIKVW</sequence>
<name>A0A2I0V7D5_9ASPA</name>
<proteinExistence type="predicted"/>
<reference evidence="2 3" key="2">
    <citation type="journal article" date="2017" name="Nature">
        <title>The Apostasia genome and the evolution of orchids.</title>
        <authorList>
            <person name="Zhang G.Q."/>
            <person name="Liu K.W."/>
            <person name="Li Z."/>
            <person name="Lohaus R."/>
            <person name="Hsiao Y.Y."/>
            <person name="Niu S.C."/>
            <person name="Wang J.Y."/>
            <person name="Lin Y.C."/>
            <person name="Xu Q."/>
            <person name="Chen L.J."/>
            <person name="Yoshida K."/>
            <person name="Fujiwara S."/>
            <person name="Wang Z.W."/>
            <person name="Zhang Y.Q."/>
            <person name="Mitsuda N."/>
            <person name="Wang M."/>
            <person name="Liu G.H."/>
            <person name="Pecoraro L."/>
            <person name="Huang H.X."/>
            <person name="Xiao X.J."/>
            <person name="Lin M."/>
            <person name="Wu X.Y."/>
            <person name="Wu W.L."/>
            <person name="Chen Y.Y."/>
            <person name="Chang S.B."/>
            <person name="Sakamoto S."/>
            <person name="Ohme-Takagi M."/>
            <person name="Yagi M."/>
            <person name="Zeng S.J."/>
            <person name="Shen C.Y."/>
            <person name="Yeh C.M."/>
            <person name="Luo Y.B."/>
            <person name="Tsai W.C."/>
            <person name="Van de Peer Y."/>
            <person name="Liu Z.J."/>
        </authorList>
    </citation>
    <scope>NUCLEOTIDE SEQUENCE [LARGE SCALE GENOMIC DNA]</scope>
    <source>
        <tissue evidence="2">The whole plant</tissue>
    </source>
</reference>
<evidence type="ECO:0000313" key="3">
    <source>
        <dbReference type="Proteomes" id="UP000233837"/>
    </source>
</evidence>
<accession>A0A2I0V7D5</accession>
<dbReference type="EMBL" id="KZ505526">
    <property type="protein sequence ID" value="PKU59320.1"/>
    <property type="molecule type" value="Genomic_DNA"/>
</dbReference>
<reference evidence="2 3" key="1">
    <citation type="journal article" date="2016" name="Sci. Rep.">
        <title>The Dendrobium catenatum Lindl. genome sequence provides insights into polysaccharide synthase, floral development and adaptive evolution.</title>
        <authorList>
            <person name="Zhang G.Q."/>
            <person name="Xu Q."/>
            <person name="Bian C."/>
            <person name="Tsai W.C."/>
            <person name="Yeh C.M."/>
            <person name="Liu K.W."/>
            <person name="Yoshida K."/>
            <person name="Zhang L.S."/>
            <person name="Chang S.B."/>
            <person name="Chen F."/>
            <person name="Shi Y."/>
            <person name="Su Y.Y."/>
            <person name="Zhang Y.Q."/>
            <person name="Chen L.J."/>
            <person name="Yin Y."/>
            <person name="Lin M."/>
            <person name="Huang H."/>
            <person name="Deng H."/>
            <person name="Wang Z.W."/>
            <person name="Zhu S.L."/>
            <person name="Zhao X."/>
            <person name="Deng C."/>
            <person name="Niu S.C."/>
            <person name="Huang J."/>
            <person name="Wang M."/>
            <person name="Liu G.H."/>
            <person name="Yang H.J."/>
            <person name="Xiao X.J."/>
            <person name="Hsiao Y.Y."/>
            <person name="Wu W.L."/>
            <person name="Chen Y.Y."/>
            <person name="Mitsuda N."/>
            <person name="Ohme-Takagi M."/>
            <person name="Luo Y.B."/>
            <person name="Van de Peer Y."/>
            <person name="Liu Z.J."/>
        </authorList>
    </citation>
    <scope>NUCLEOTIDE SEQUENCE [LARGE SCALE GENOMIC DNA]</scope>
    <source>
        <tissue evidence="2">The whole plant</tissue>
    </source>
</reference>